<feature type="region of interest" description="Disordered" evidence="1">
    <location>
        <begin position="211"/>
        <end position="282"/>
    </location>
</feature>
<name>A0A6G1H9H3_9PEZI</name>
<sequence length="520" mass="58067">MATAGPARACMQQDEFEALPVSIQRKFFSDLERLRIAEKSALQRSRSHRATTIPQPRPSLHHRRKSSAVYTTANLTRADTRSHRLQKPRSVRDEYFHIQREVQWFIALPDKVRRQIFSQEEQVLLSAWCDQYIAPEPSVNLSRFAPEGPEPQVVNFSYPNRQRQQAALVRASLEKEQRSLSDDSSIYDHTEDSLDDSSAISDEMASCFGDSTQFSGSPLNSRHSRKSSVRRTLSINSNNFPRQSTSSIPPIPHSPMSPAFKRSGGGSTSYPFPPPENRPSMDPAAIHYRDPEARMKLRQYATPQKFDEAIEYGFPTASVPSTPSTHAVDLGPLNFTPLTLSQDLQTFMRDDWLSFLDGPNAEHEEEEEAHGEEDEDDEASLPDAESPVTPPSSAQMFTKAGATRLPSSNFSSIDSACLPQTFPKRTDSFGPSLPANREMTMRMTLTRPDLRADDEALYGWQGRTSNSSASNDLLALEDLVITDDATGAQGAFAVKNRRTSVMKKILGRVSHSASSSKEKR</sequence>
<dbReference type="EMBL" id="ML977144">
    <property type="protein sequence ID" value="KAF1989704.1"/>
    <property type="molecule type" value="Genomic_DNA"/>
</dbReference>
<accession>A0A6G1H9H3</accession>
<organism evidence="2 3">
    <name type="scientific">Aulographum hederae CBS 113979</name>
    <dbReference type="NCBI Taxonomy" id="1176131"/>
    <lineage>
        <taxon>Eukaryota</taxon>
        <taxon>Fungi</taxon>
        <taxon>Dikarya</taxon>
        <taxon>Ascomycota</taxon>
        <taxon>Pezizomycotina</taxon>
        <taxon>Dothideomycetes</taxon>
        <taxon>Pleosporomycetidae</taxon>
        <taxon>Aulographales</taxon>
        <taxon>Aulographaceae</taxon>
    </lineage>
</organism>
<gene>
    <name evidence="2" type="ORF">K402DRAFT_418422</name>
</gene>
<reference evidence="2" key="1">
    <citation type="journal article" date="2020" name="Stud. Mycol.">
        <title>101 Dothideomycetes genomes: a test case for predicting lifestyles and emergence of pathogens.</title>
        <authorList>
            <person name="Haridas S."/>
            <person name="Albert R."/>
            <person name="Binder M."/>
            <person name="Bloem J."/>
            <person name="Labutti K."/>
            <person name="Salamov A."/>
            <person name="Andreopoulos B."/>
            <person name="Baker S."/>
            <person name="Barry K."/>
            <person name="Bills G."/>
            <person name="Bluhm B."/>
            <person name="Cannon C."/>
            <person name="Castanera R."/>
            <person name="Culley D."/>
            <person name="Daum C."/>
            <person name="Ezra D."/>
            <person name="Gonzalez J."/>
            <person name="Henrissat B."/>
            <person name="Kuo A."/>
            <person name="Liang C."/>
            <person name="Lipzen A."/>
            <person name="Lutzoni F."/>
            <person name="Magnuson J."/>
            <person name="Mondo S."/>
            <person name="Nolan M."/>
            <person name="Ohm R."/>
            <person name="Pangilinan J."/>
            <person name="Park H.-J."/>
            <person name="Ramirez L."/>
            <person name="Alfaro M."/>
            <person name="Sun H."/>
            <person name="Tritt A."/>
            <person name="Yoshinaga Y."/>
            <person name="Zwiers L.-H."/>
            <person name="Turgeon B."/>
            <person name="Goodwin S."/>
            <person name="Spatafora J."/>
            <person name="Crous P."/>
            <person name="Grigoriev I."/>
        </authorList>
    </citation>
    <scope>NUCLEOTIDE SEQUENCE</scope>
    <source>
        <strain evidence="2">CBS 113979</strain>
    </source>
</reference>
<dbReference type="OrthoDB" id="5380370at2759"/>
<proteinExistence type="predicted"/>
<evidence type="ECO:0000256" key="1">
    <source>
        <dbReference type="SAM" id="MobiDB-lite"/>
    </source>
</evidence>
<feature type="compositionally biased region" description="Basic and acidic residues" evidence="1">
    <location>
        <begin position="172"/>
        <end position="192"/>
    </location>
</feature>
<evidence type="ECO:0000313" key="2">
    <source>
        <dbReference type="EMBL" id="KAF1989704.1"/>
    </source>
</evidence>
<dbReference type="Proteomes" id="UP000800041">
    <property type="component" value="Unassembled WGS sequence"/>
</dbReference>
<feature type="compositionally biased region" description="Polar residues" evidence="1">
    <location>
        <begin position="230"/>
        <end position="243"/>
    </location>
</feature>
<feature type="compositionally biased region" description="Polar residues" evidence="1">
    <location>
        <begin position="211"/>
        <end position="221"/>
    </location>
</feature>
<feature type="region of interest" description="Disordered" evidence="1">
    <location>
        <begin position="172"/>
        <end position="198"/>
    </location>
</feature>
<protein>
    <submittedName>
        <fullName evidence="2">Uncharacterized protein</fullName>
    </submittedName>
</protein>
<feature type="compositionally biased region" description="Acidic residues" evidence="1">
    <location>
        <begin position="363"/>
        <end position="380"/>
    </location>
</feature>
<dbReference type="AlphaFoldDB" id="A0A6G1H9H3"/>
<keyword evidence="3" id="KW-1185">Reference proteome</keyword>
<feature type="region of interest" description="Disordered" evidence="1">
    <location>
        <begin position="43"/>
        <end position="64"/>
    </location>
</feature>
<evidence type="ECO:0000313" key="3">
    <source>
        <dbReference type="Proteomes" id="UP000800041"/>
    </source>
</evidence>
<feature type="region of interest" description="Disordered" evidence="1">
    <location>
        <begin position="361"/>
        <end position="394"/>
    </location>
</feature>